<evidence type="ECO:0000313" key="2">
    <source>
        <dbReference type="Proteomes" id="UP000799754"/>
    </source>
</evidence>
<organism evidence="1 2">
    <name type="scientific">Macroventuria anomochaeta</name>
    <dbReference type="NCBI Taxonomy" id="301207"/>
    <lineage>
        <taxon>Eukaryota</taxon>
        <taxon>Fungi</taxon>
        <taxon>Dikarya</taxon>
        <taxon>Ascomycota</taxon>
        <taxon>Pezizomycotina</taxon>
        <taxon>Dothideomycetes</taxon>
        <taxon>Pleosporomycetidae</taxon>
        <taxon>Pleosporales</taxon>
        <taxon>Pleosporineae</taxon>
        <taxon>Didymellaceae</taxon>
        <taxon>Macroventuria</taxon>
    </lineage>
</organism>
<reference evidence="1" key="1">
    <citation type="journal article" date="2020" name="Stud. Mycol.">
        <title>101 Dothideomycetes genomes: a test case for predicting lifestyles and emergence of pathogens.</title>
        <authorList>
            <person name="Haridas S."/>
            <person name="Albert R."/>
            <person name="Binder M."/>
            <person name="Bloem J."/>
            <person name="Labutti K."/>
            <person name="Salamov A."/>
            <person name="Andreopoulos B."/>
            <person name="Baker S."/>
            <person name="Barry K."/>
            <person name="Bills G."/>
            <person name="Bluhm B."/>
            <person name="Cannon C."/>
            <person name="Castanera R."/>
            <person name="Culley D."/>
            <person name="Daum C."/>
            <person name="Ezra D."/>
            <person name="Gonzalez J."/>
            <person name="Henrissat B."/>
            <person name="Kuo A."/>
            <person name="Liang C."/>
            <person name="Lipzen A."/>
            <person name="Lutzoni F."/>
            <person name="Magnuson J."/>
            <person name="Mondo S."/>
            <person name="Nolan M."/>
            <person name="Ohm R."/>
            <person name="Pangilinan J."/>
            <person name="Park H.-J."/>
            <person name="Ramirez L."/>
            <person name="Alfaro M."/>
            <person name="Sun H."/>
            <person name="Tritt A."/>
            <person name="Yoshinaga Y."/>
            <person name="Zwiers L.-H."/>
            <person name="Turgeon B."/>
            <person name="Goodwin S."/>
            <person name="Spatafora J."/>
            <person name="Crous P."/>
            <person name="Grigoriev I."/>
        </authorList>
    </citation>
    <scope>NUCLEOTIDE SEQUENCE</scope>
    <source>
        <strain evidence="1">CBS 525.71</strain>
    </source>
</reference>
<gene>
    <name evidence="1" type="ORF">BU25DRAFT_339932</name>
</gene>
<evidence type="ECO:0000313" key="1">
    <source>
        <dbReference type="EMBL" id="KAF2628302.1"/>
    </source>
</evidence>
<proteinExistence type="predicted"/>
<accession>A0ACB6S460</accession>
<protein>
    <submittedName>
        <fullName evidence="1">Uncharacterized protein</fullName>
    </submittedName>
</protein>
<feature type="non-terminal residue" evidence="1">
    <location>
        <position position="1"/>
    </location>
</feature>
<comment type="caution">
    <text evidence="1">The sequence shown here is derived from an EMBL/GenBank/DDBJ whole genome shotgun (WGS) entry which is preliminary data.</text>
</comment>
<name>A0ACB6S460_9PLEO</name>
<keyword evidence="2" id="KW-1185">Reference proteome</keyword>
<dbReference type="EMBL" id="MU006714">
    <property type="protein sequence ID" value="KAF2628302.1"/>
    <property type="molecule type" value="Genomic_DNA"/>
</dbReference>
<sequence>EGASARGPEAVICLHLLEVNVNMRSVRLARPVLESIFAIAPCTSAKTLEMLFHAGFLLINLLSTCACQQVVIHTC</sequence>
<dbReference type="Proteomes" id="UP000799754">
    <property type="component" value="Unassembled WGS sequence"/>
</dbReference>